<dbReference type="SUPFAM" id="SSF52518">
    <property type="entry name" value="Thiamin diphosphate-binding fold (THDP-binding)"/>
    <property type="match status" value="1"/>
</dbReference>
<dbReference type="InterPro" id="IPR029061">
    <property type="entry name" value="THDP-binding"/>
</dbReference>
<evidence type="ECO:0000313" key="5">
    <source>
        <dbReference type="EMBL" id="CAH1422353.1"/>
    </source>
</evidence>
<keyword evidence="2" id="KW-0479">Metal-binding</keyword>
<keyword evidence="3" id="KW-0460">Magnesium</keyword>
<dbReference type="GO" id="GO:0005777">
    <property type="term" value="C:peroxisome"/>
    <property type="evidence" value="ECO:0007669"/>
    <property type="project" value="TreeGrafter"/>
</dbReference>
<comment type="caution">
    <text evidence="5">The sequence shown here is derived from an EMBL/GenBank/DDBJ whole genome shotgun (WGS) entry which is preliminary data.</text>
</comment>
<keyword evidence="4" id="KW-0456">Lyase</keyword>
<evidence type="ECO:0000313" key="6">
    <source>
        <dbReference type="Proteomes" id="UP001157418"/>
    </source>
</evidence>
<sequence length="138" mass="14956">MSAVGSGESRDVLVLGGGWWKRRREIPEVIWKDNCYCVRADRKLTKLLIKTKLVFLTPMRIIREAIASLGSPAPILVSEGANTMDVGRSVLVQMEPRTCLDVGTWGTIGVGLGYCIATAIASPDRLVVEKLTVISNGA</sequence>
<dbReference type="Proteomes" id="UP001157418">
    <property type="component" value="Unassembled WGS sequence"/>
</dbReference>
<dbReference type="GO" id="GO:0016829">
    <property type="term" value="F:lyase activity"/>
    <property type="evidence" value="ECO:0007669"/>
    <property type="project" value="UniProtKB-KW"/>
</dbReference>
<dbReference type="GO" id="GO:0001561">
    <property type="term" value="P:fatty acid alpha-oxidation"/>
    <property type="evidence" value="ECO:0007669"/>
    <property type="project" value="TreeGrafter"/>
</dbReference>
<protein>
    <submittedName>
        <fullName evidence="5">Uncharacterized protein</fullName>
    </submittedName>
</protein>
<dbReference type="GO" id="GO:0046872">
    <property type="term" value="F:metal ion binding"/>
    <property type="evidence" value="ECO:0007669"/>
    <property type="project" value="UniProtKB-KW"/>
</dbReference>
<comment type="cofactor">
    <cofactor evidence="1">
        <name>thiamine diphosphate</name>
        <dbReference type="ChEBI" id="CHEBI:58937"/>
    </cofactor>
</comment>
<evidence type="ECO:0000256" key="3">
    <source>
        <dbReference type="ARBA" id="ARBA00022842"/>
    </source>
</evidence>
<dbReference type="InterPro" id="IPR045025">
    <property type="entry name" value="HACL1-like"/>
</dbReference>
<dbReference type="AlphaFoldDB" id="A0AAU9MNY5"/>
<proteinExistence type="predicted"/>
<gene>
    <name evidence="5" type="ORF">LVIROSA_LOCUS9691</name>
</gene>
<evidence type="ECO:0000256" key="4">
    <source>
        <dbReference type="ARBA" id="ARBA00023239"/>
    </source>
</evidence>
<organism evidence="5 6">
    <name type="scientific">Lactuca virosa</name>
    <dbReference type="NCBI Taxonomy" id="75947"/>
    <lineage>
        <taxon>Eukaryota</taxon>
        <taxon>Viridiplantae</taxon>
        <taxon>Streptophyta</taxon>
        <taxon>Embryophyta</taxon>
        <taxon>Tracheophyta</taxon>
        <taxon>Spermatophyta</taxon>
        <taxon>Magnoliopsida</taxon>
        <taxon>eudicotyledons</taxon>
        <taxon>Gunneridae</taxon>
        <taxon>Pentapetalae</taxon>
        <taxon>asterids</taxon>
        <taxon>campanulids</taxon>
        <taxon>Asterales</taxon>
        <taxon>Asteraceae</taxon>
        <taxon>Cichorioideae</taxon>
        <taxon>Cichorieae</taxon>
        <taxon>Lactucinae</taxon>
        <taxon>Lactuca</taxon>
    </lineage>
</organism>
<name>A0AAU9MNY5_9ASTR</name>
<reference evidence="5 6" key="1">
    <citation type="submission" date="2022-01" db="EMBL/GenBank/DDBJ databases">
        <authorList>
            <person name="Xiong W."/>
            <person name="Schranz E."/>
        </authorList>
    </citation>
    <scope>NUCLEOTIDE SEQUENCE [LARGE SCALE GENOMIC DNA]</scope>
</reference>
<dbReference type="PANTHER" id="PTHR43710">
    <property type="entry name" value="2-HYDROXYACYL-COA LYASE"/>
    <property type="match status" value="1"/>
</dbReference>
<dbReference type="EMBL" id="CAKMRJ010001112">
    <property type="protein sequence ID" value="CAH1422353.1"/>
    <property type="molecule type" value="Genomic_DNA"/>
</dbReference>
<keyword evidence="6" id="KW-1185">Reference proteome</keyword>
<dbReference type="Gene3D" id="3.40.50.970">
    <property type="match status" value="1"/>
</dbReference>
<dbReference type="GO" id="GO:0030976">
    <property type="term" value="F:thiamine pyrophosphate binding"/>
    <property type="evidence" value="ECO:0007669"/>
    <property type="project" value="InterPro"/>
</dbReference>
<dbReference type="PANTHER" id="PTHR43710:SF2">
    <property type="entry name" value="2-HYDROXYACYL-COA LYASE 1"/>
    <property type="match status" value="1"/>
</dbReference>
<accession>A0AAU9MNY5</accession>
<evidence type="ECO:0000256" key="1">
    <source>
        <dbReference type="ARBA" id="ARBA00001964"/>
    </source>
</evidence>
<evidence type="ECO:0000256" key="2">
    <source>
        <dbReference type="ARBA" id="ARBA00022723"/>
    </source>
</evidence>